<gene>
    <name evidence="1" type="ORF">Pan44_43230</name>
</gene>
<keyword evidence="2" id="KW-1185">Reference proteome</keyword>
<evidence type="ECO:0000313" key="1">
    <source>
        <dbReference type="EMBL" id="QDT56270.1"/>
    </source>
</evidence>
<dbReference type="KEGG" id="ccos:Pan44_43230"/>
<proteinExistence type="predicted"/>
<dbReference type="RefSeq" id="WP_145033485.1">
    <property type="nucleotide sequence ID" value="NZ_CP036271.1"/>
</dbReference>
<evidence type="ECO:0000313" key="2">
    <source>
        <dbReference type="Proteomes" id="UP000315700"/>
    </source>
</evidence>
<sequence length="273" mass="30577">MSAASYASAHEFLLKHRELVYCIALVYLRPNTADASETDLRERLLPAKDLLDVNASLLVALIKGERARWFLSNGDDCEFRDASEILESWASDMASAARAIRQDDLLTAYGFVLKMWWSGKKAEAVITPRIDELAGFSEGVLHWHLPAVEASPATAPAAPESNDKHTLECDVDGKAVTFDGERIPMTSAMAVRFLRVLLKNEGKWITAKKLNGFDREIDEDCKPREFFRRKYIPQQIAVCIDRNGRPGGGYLLDLHRREGREKGAKRAETKGAK</sequence>
<reference evidence="1 2" key="1">
    <citation type="submission" date="2019-02" db="EMBL/GenBank/DDBJ databases">
        <title>Deep-cultivation of Planctomycetes and their phenomic and genomic characterization uncovers novel biology.</title>
        <authorList>
            <person name="Wiegand S."/>
            <person name="Jogler M."/>
            <person name="Boedeker C."/>
            <person name="Pinto D."/>
            <person name="Vollmers J."/>
            <person name="Rivas-Marin E."/>
            <person name="Kohn T."/>
            <person name="Peeters S.H."/>
            <person name="Heuer A."/>
            <person name="Rast P."/>
            <person name="Oberbeckmann S."/>
            <person name="Bunk B."/>
            <person name="Jeske O."/>
            <person name="Meyerdierks A."/>
            <person name="Storesund J.E."/>
            <person name="Kallscheuer N."/>
            <person name="Luecker S."/>
            <person name="Lage O.M."/>
            <person name="Pohl T."/>
            <person name="Merkel B.J."/>
            <person name="Hornburger P."/>
            <person name="Mueller R.-W."/>
            <person name="Bruemmer F."/>
            <person name="Labrenz M."/>
            <person name="Spormann A.M."/>
            <person name="Op den Camp H."/>
            <person name="Overmann J."/>
            <person name="Amann R."/>
            <person name="Jetten M.S.M."/>
            <person name="Mascher T."/>
            <person name="Medema M.H."/>
            <person name="Devos D.P."/>
            <person name="Kaster A.-K."/>
            <person name="Ovreas L."/>
            <person name="Rohde M."/>
            <person name="Galperin M.Y."/>
            <person name="Jogler C."/>
        </authorList>
    </citation>
    <scope>NUCLEOTIDE SEQUENCE [LARGE SCALE GENOMIC DNA]</scope>
    <source>
        <strain evidence="1 2">Pan44</strain>
    </source>
</reference>
<dbReference type="AlphaFoldDB" id="A0A517SJG4"/>
<dbReference type="Proteomes" id="UP000315700">
    <property type="component" value="Chromosome"/>
</dbReference>
<organism evidence="1 2">
    <name type="scientific">Caulifigura coniformis</name>
    <dbReference type="NCBI Taxonomy" id="2527983"/>
    <lineage>
        <taxon>Bacteria</taxon>
        <taxon>Pseudomonadati</taxon>
        <taxon>Planctomycetota</taxon>
        <taxon>Planctomycetia</taxon>
        <taxon>Planctomycetales</taxon>
        <taxon>Planctomycetaceae</taxon>
        <taxon>Caulifigura</taxon>
    </lineage>
</organism>
<accession>A0A517SJG4</accession>
<protein>
    <submittedName>
        <fullName evidence="1">Uncharacterized protein</fullName>
    </submittedName>
</protein>
<name>A0A517SJG4_9PLAN</name>
<dbReference type="EMBL" id="CP036271">
    <property type="protein sequence ID" value="QDT56270.1"/>
    <property type="molecule type" value="Genomic_DNA"/>
</dbReference>
<dbReference type="InParanoid" id="A0A517SJG4"/>